<dbReference type="Gene3D" id="1.10.3720.10">
    <property type="entry name" value="MetI-like"/>
    <property type="match status" value="1"/>
</dbReference>
<evidence type="ECO:0000256" key="3">
    <source>
        <dbReference type="ARBA" id="ARBA00022475"/>
    </source>
</evidence>
<evidence type="ECO:0000256" key="6">
    <source>
        <dbReference type="ARBA" id="ARBA00023136"/>
    </source>
</evidence>
<comment type="similarity">
    <text evidence="7">Belongs to the binding-protein-dependent transport system permease family.</text>
</comment>
<dbReference type="PROSITE" id="PS50928">
    <property type="entry name" value="ABC_TM1"/>
    <property type="match status" value="1"/>
</dbReference>
<name>A0A3P3XJ79_9SPIR</name>
<evidence type="ECO:0000256" key="5">
    <source>
        <dbReference type="ARBA" id="ARBA00022989"/>
    </source>
</evidence>
<keyword evidence="5 7" id="KW-1133">Transmembrane helix</keyword>
<sequence length="296" mass="33084">MSKRKIPIAPYIFIAPAILIFLLFIVVPAMEGFLQSLFTRGIIVRQDIPALRSRFVGLFNYQKLVSDPRFLTAFGKTILFTLITVPSIMVVSLSLALLLQEKIHGVGIARAMVYWPSMISPIIIGIAWRWILGYDTGILNYFLTLFHIDKQPWLIDNARAFISVIVVSIWAQTGFFMVIFIGGLNTIPDSYYEAARIDGANKWQQFSGITLPLLRPTTLLVLVLSTINAFKVYQLVTVLTSGGPGRATAFLVQNIYEEAFSKPLSVGYAAAQSVVFFFVMLLLSIAQFKLSKEESV</sequence>
<organism evidence="9">
    <name type="scientific">uncultured spirochete</name>
    <dbReference type="NCBI Taxonomy" id="156406"/>
    <lineage>
        <taxon>Bacteria</taxon>
        <taxon>Pseudomonadati</taxon>
        <taxon>Spirochaetota</taxon>
        <taxon>Spirochaetia</taxon>
        <taxon>Spirochaetales</taxon>
        <taxon>environmental samples</taxon>
    </lineage>
</organism>
<feature type="domain" description="ABC transmembrane type-1" evidence="8">
    <location>
        <begin position="74"/>
        <end position="287"/>
    </location>
</feature>
<proteinExistence type="inferred from homology"/>
<feature type="transmembrane region" description="Helical" evidence="7">
    <location>
        <begin position="78"/>
        <end position="99"/>
    </location>
</feature>
<evidence type="ECO:0000313" key="9">
    <source>
        <dbReference type="EMBL" id="SLM13522.1"/>
    </source>
</evidence>
<dbReference type="GO" id="GO:0005886">
    <property type="term" value="C:plasma membrane"/>
    <property type="evidence" value="ECO:0007669"/>
    <property type="project" value="UniProtKB-SubCell"/>
</dbReference>
<evidence type="ECO:0000259" key="8">
    <source>
        <dbReference type="PROSITE" id="PS50928"/>
    </source>
</evidence>
<dbReference type="SUPFAM" id="SSF161098">
    <property type="entry name" value="MetI-like"/>
    <property type="match status" value="1"/>
</dbReference>
<comment type="subcellular location">
    <subcellularLocation>
        <location evidence="1 7">Cell membrane</location>
        <topology evidence="1 7">Multi-pass membrane protein</topology>
    </subcellularLocation>
</comment>
<evidence type="ECO:0000256" key="2">
    <source>
        <dbReference type="ARBA" id="ARBA00022448"/>
    </source>
</evidence>
<feature type="transmembrane region" description="Helical" evidence="7">
    <location>
        <begin position="266"/>
        <end position="286"/>
    </location>
</feature>
<protein>
    <submittedName>
        <fullName evidence="9">Permease component of ABC-type sugar transporter</fullName>
    </submittedName>
</protein>
<dbReference type="EMBL" id="FWDM01000022">
    <property type="protein sequence ID" value="SLM13522.1"/>
    <property type="molecule type" value="Genomic_DNA"/>
</dbReference>
<dbReference type="CDD" id="cd06261">
    <property type="entry name" value="TM_PBP2"/>
    <property type="match status" value="1"/>
</dbReference>
<keyword evidence="3" id="KW-1003">Cell membrane</keyword>
<accession>A0A3P3XJ79</accession>
<keyword evidence="2 7" id="KW-0813">Transport</keyword>
<evidence type="ECO:0000256" key="1">
    <source>
        <dbReference type="ARBA" id="ARBA00004651"/>
    </source>
</evidence>
<keyword evidence="9" id="KW-0762">Sugar transport</keyword>
<dbReference type="InterPro" id="IPR000515">
    <property type="entry name" value="MetI-like"/>
</dbReference>
<feature type="transmembrane region" description="Helical" evidence="7">
    <location>
        <begin position="160"/>
        <end position="187"/>
    </location>
</feature>
<keyword evidence="4 7" id="KW-0812">Transmembrane</keyword>
<feature type="transmembrane region" description="Helical" evidence="7">
    <location>
        <begin position="111"/>
        <end position="131"/>
    </location>
</feature>
<evidence type="ECO:0000256" key="4">
    <source>
        <dbReference type="ARBA" id="ARBA00022692"/>
    </source>
</evidence>
<dbReference type="InterPro" id="IPR051393">
    <property type="entry name" value="ABC_transporter_permease"/>
</dbReference>
<dbReference type="PANTHER" id="PTHR30193:SF37">
    <property type="entry name" value="INNER MEMBRANE ABC TRANSPORTER PERMEASE PROTEIN YCJO"/>
    <property type="match status" value="1"/>
</dbReference>
<dbReference type="PANTHER" id="PTHR30193">
    <property type="entry name" value="ABC TRANSPORTER PERMEASE PROTEIN"/>
    <property type="match status" value="1"/>
</dbReference>
<evidence type="ECO:0000256" key="7">
    <source>
        <dbReference type="RuleBase" id="RU363032"/>
    </source>
</evidence>
<gene>
    <name evidence="9" type="ORF">SPIROBIBN47_290094</name>
</gene>
<dbReference type="AlphaFoldDB" id="A0A3P3XJ79"/>
<feature type="transmembrane region" description="Helical" evidence="7">
    <location>
        <begin position="12"/>
        <end position="30"/>
    </location>
</feature>
<dbReference type="GO" id="GO:0055085">
    <property type="term" value="P:transmembrane transport"/>
    <property type="evidence" value="ECO:0007669"/>
    <property type="project" value="InterPro"/>
</dbReference>
<dbReference type="Pfam" id="PF00528">
    <property type="entry name" value="BPD_transp_1"/>
    <property type="match status" value="1"/>
</dbReference>
<keyword evidence="6 7" id="KW-0472">Membrane</keyword>
<dbReference type="InterPro" id="IPR035906">
    <property type="entry name" value="MetI-like_sf"/>
</dbReference>
<reference evidence="9" key="1">
    <citation type="submission" date="2017-02" db="EMBL/GenBank/DDBJ databases">
        <authorList>
            <person name="Regsiter A."/>
            <person name="William W."/>
        </authorList>
    </citation>
    <scope>NUCLEOTIDE SEQUENCE</scope>
    <source>
        <strain evidence="9">Bib</strain>
    </source>
</reference>